<dbReference type="Proteomes" id="UP000034407">
    <property type="component" value="Unassembled WGS sequence"/>
</dbReference>
<dbReference type="EMBL" id="LBBT01000112">
    <property type="protein sequence ID" value="KKY02111.1"/>
    <property type="molecule type" value="Genomic_DNA"/>
</dbReference>
<keyword evidence="5" id="KW-0472">Membrane</keyword>
<keyword evidence="3" id="KW-0812">Transmembrane</keyword>
<accession>A0A0M3DIZ1</accession>
<comment type="caution">
    <text evidence="6">The sequence shown here is derived from an EMBL/GenBank/DDBJ whole genome shotgun (WGS) entry which is preliminary data.</text>
</comment>
<keyword evidence="7" id="KW-1185">Reference proteome</keyword>
<keyword evidence="4" id="KW-1133">Transmembrane helix</keyword>
<dbReference type="PATRIC" id="fig|1629550.3.peg.457"/>
<evidence type="ECO:0000256" key="3">
    <source>
        <dbReference type="ARBA" id="ARBA00022692"/>
    </source>
</evidence>
<evidence type="ECO:0000313" key="7">
    <source>
        <dbReference type="Proteomes" id="UP000034407"/>
    </source>
</evidence>
<dbReference type="GO" id="GO:0016020">
    <property type="term" value="C:membrane"/>
    <property type="evidence" value="ECO:0007669"/>
    <property type="project" value="UniProtKB-SubCell"/>
</dbReference>
<comment type="subcellular location">
    <subcellularLocation>
        <location evidence="1">Membrane</location>
        <topology evidence="1">Multi-pass membrane protein</topology>
    </subcellularLocation>
</comment>
<dbReference type="InterPro" id="IPR001991">
    <property type="entry name" value="Na-dicarboxylate_symporter"/>
</dbReference>
<evidence type="ECO:0000313" key="6">
    <source>
        <dbReference type="EMBL" id="KKY02111.1"/>
    </source>
</evidence>
<evidence type="ECO:0000256" key="1">
    <source>
        <dbReference type="ARBA" id="ARBA00004141"/>
    </source>
</evidence>
<dbReference type="Pfam" id="PF00375">
    <property type="entry name" value="SDF"/>
    <property type="match status" value="1"/>
</dbReference>
<proteinExistence type="predicted"/>
<name>A0A0M3DIZ1_9FIRM</name>
<evidence type="ECO:0000256" key="2">
    <source>
        <dbReference type="ARBA" id="ARBA00022448"/>
    </source>
</evidence>
<organism evidence="6 7">
    <name type="scientific">Paraclostridium benzoelyticum</name>
    <dbReference type="NCBI Taxonomy" id="1629550"/>
    <lineage>
        <taxon>Bacteria</taxon>
        <taxon>Bacillati</taxon>
        <taxon>Bacillota</taxon>
        <taxon>Clostridia</taxon>
        <taxon>Peptostreptococcales</taxon>
        <taxon>Peptostreptococcaceae</taxon>
        <taxon>Paraclostridium</taxon>
    </lineage>
</organism>
<evidence type="ECO:0000256" key="5">
    <source>
        <dbReference type="ARBA" id="ARBA00023136"/>
    </source>
</evidence>
<dbReference type="GO" id="GO:0015293">
    <property type="term" value="F:symporter activity"/>
    <property type="evidence" value="ECO:0007669"/>
    <property type="project" value="InterPro"/>
</dbReference>
<sequence>MLVVSIFGFPVEAIPLLTVITTITDIPNTVLNTTGNTVSSMLVARLVEGKNWLKEEVETFKKAS</sequence>
<dbReference type="SUPFAM" id="SSF118215">
    <property type="entry name" value="Proton glutamate symport protein"/>
    <property type="match status" value="1"/>
</dbReference>
<dbReference type="OrthoDB" id="9768885at2"/>
<reference evidence="6 7" key="1">
    <citation type="submission" date="2015-04" db="EMBL/GenBank/DDBJ databases">
        <title>Microcin producing Clostridium sp. JC272T.</title>
        <authorList>
            <person name="Jyothsna T."/>
            <person name="Sasikala C."/>
            <person name="Ramana C."/>
        </authorList>
    </citation>
    <scope>NUCLEOTIDE SEQUENCE [LARGE SCALE GENOMIC DNA]</scope>
    <source>
        <strain evidence="6 7">JC272</strain>
    </source>
</reference>
<dbReference type="AlphaFoldDB" id="A0A0M3DIZ1"/>
<evidence type="ECO:0000256" key="4">
    <source>
        <dbReference type="ARBA" id="ARBA00022989"/>
    </source>
</evidence>
<dbReference type="InterPro" id="IPR036458">
    <property type="entry name" value="Na:dicarbo_symporter_sf"/>
</dbReference>
<dbReference type="Gene3D" id="1.10.3860.10">
    <property type="entry name" value="Sodium:dicarboxylate symporter"/>
    <property type="match status" value="1"/>
</dbReference>
<gene>
    <name evidence="6" type="ORF">VN21_04905</name>
</gene>
<protein>
    <submittedName>
        <fullName evidence="6">Amino acid:proton symporter</fullName>
    </submittedName>
</protein>
<keyword evidence="2" id="KW-0813">Transport</keyword>